<comment type="subcellular location">
    <subcellularLocation>
        <location evidence="1">Cell membrane</location>
        <topology evidence="1">Multi-pass membrane protein</topology>
    </subcellularLocation>
</comment>
<evidence type="ECO:0000256" key="7">
    <source>
        <dbReference type="ARBA" id="ARBA00023136"/>
    </source>
</evidence>
<comment type="caution">
    <text evidence="9">The sequence shown here is derived from an EMBL/GenBank/DDBJ whole genome shotgun (WGS) entry which is preliminary data.</text>
</comment>
<sequence length="241" mass="25621">MMTEQDRKLWRQGLRDGLPIGLGYFSVAFTFGLEAVALSLPLWAPVLISMTNVTSAGQFAGLSIIATLGSLVELALAQLIINLRYALMSLSLSQKLDKTVRLRDRFLIAFVNTDEVFAVAAGRSGEVGRVYMFGLICAPYFGWALGTLCGACIGDFLPPSLASALGVAIYGMFLAIIIPPAKQNRAVVLAIALAVFLSCLFRWLPLLQSVGSGFVIIICTLVSAAAAALIFPVKEAAADAD</sequence>
<keyword evidence="6 8" id="KW-1133">Transmembrane helix</keyword>
<evidence type="ECO:0000256" key="5">
    <source>
        <dbReference type="ARBA" id="ARBA00022692"/>
    </source>
</evidence>
<accession>A0A9D1HJE9</accession>
<dbReference type="Pfam" id="PF03591">
    <property type="entry name" value="AzlC"/>
    <property type="match status" value="1"/>
</dbReference>
<dbReference type="EMBL" id="DVMH01000018">
    <property type="protein sequence ID" value="HIU10165.1"/>
    <property type="molecule type" value="Genomic_DNA"/>
</dbReference>
<organism evidence="9 10">
    <name type="scientific">Candidatus Avidehalobacter gallistercoris</name>
    <dbReference type="NCBI Taxonomy" id="2840694"/>
    <lineage>
        <taxon>Bacteria</taxon>
        <taxon>Bacillati</taxon>
        <taxon>Bacillota</taxon>
        <taxon>Clostridia</taxon>
        <taxon>Eubacteriales</taxon>
        <taxon>Peptococcaceae</taxon>
        <taxon>Peptococcaceae incertae sedis</taxon>
        <taxon>Candidatus Avidehalobacter</taxon>
    </lineage>
</organism>
<evidence type="ECO:0000256" key="2">
    <source>
        <dbReference type="ARBA" id="ARBA00010735"/>
    </source>
</evidence>
<protein>
    <submittedName>
        <fullName evidence="9">AzlC family ABC transporter permease</fullName>
    </submittedName>
</protein>
<feature type="transmembrane region" description="Helical" evidence="8">
    <location>
        <begin position="21"/>
        <end position="44"/>
    </location>
</feature>
<keyword evidence="5 8" id="KW-0812">Transmembrane</keyword>
<reference evidence="9" key="2">
    <citation type="journal article" date="2021" name="PeerJ">
        <title>Extensive microbial diversity within the chicken gut microbiome revealed by metagenomics and culture.</title>
        <authorList>
            <person name="Gilroy R."/>
            <person name="Ravi A."/>
            <person name="Getino M."/>
            <person name="Pursley I."/>
            <person name="Horton D.L."/>
            <person name="Alikhan N.F."/>
            <person name="Baker D."/>
            <person name="Gharbi K."/>
            <person name="Hall N."/>
            <person name="Watson M."/>
            <person name="Adriaenssens E.M."/>
            <person name="Foster-Nyarko E."/>
            <person name="Jarju S."/>
            <person name="Secka A."/>
            <person name="Antonio M."/>
            <person name="Oren A."/>
            <person name="Chaudhuri R.R."/>
            <person name="La Ragione R."/>
            <person name="Hildebrand F."/>
            <person name="Pallen M.J."/>
        </authorList>
    </citation>
    <scope>NUCLEOTIDE SEQUENCE</scope>
    <source>
        <strain evidence="9">2830</strain>
    </source>
</reference>
<proteinExistence type="inferred from homology"/>
<dbReference type="AlphaFoldDB" id="A0A9D1HJE9"/>
<dbReference type="PANTHER" id="PTHR34979">
    <property type="entry name" value="INNER MEMBRANE PROTEIN YGAZ"/>
    <property type="match status" value="1"/>
</dbReference>
<gene>
    <name evidence="9" type="ORF">IAB00_02820</name>
</gene>
<keyword evidence="3" id="KW-0813">Transport</keyword>
<evidence type="ECO:0000256" key="4">
    <source>
        <dbReference type="ARBA" id="ARBA00022475"/>
    </source>
</evidence>
<evidence type="ECO:0000313" key="10">
    <source>
        <dbReference type="Proteomes" id="UP000824124"/>
    </source>
</evidence>
<name>A0A9D1HJE9_9FIRM</name>
<evidence type="ECO:0000313" key="9">
    <source>
        <dbReference type="EMBL" id="HIU10165.1"/>
    </source>
</evidence>
<dbReference type="Proteomes" id="UP000824124">
    <property type="component" value="Unassembled WGS sequence"/>
</dbReference>
<feature type="transmembrane region" description="Helical" evidence="8">
    <location>
        <begin position="130"/>
        <end position="154"/>
    </location>
</feature>
<dbReference type="GO" id="GO:1903785">
    <property type="term" value="P:L-valine transmembrane transport"/>
    <property type="evidence" value="ECO:0007669"/>
    <property type="project" value="TreeGrafter"/>
</dbReference>
<evidence type="ECO:0000256" key="3">
    <source>
        <dbReference type="ARBA" id="ARBA00022448"/>
    </source>
</evidence>
<dbReference type="PANTHER" id="PTHR34979:SF1">
    <property type="entry name" value="INNER MEMBRANE PROTEIN YGAZ"/>
    <property type="match status" value="1"/>
</dbReference>
<dbReference type="GO" id="GO:0005886">
    <property type="term" value="C:plasma membrane"/>
    <property type="evidence" value="ECO:0007669"/>
    <property type="project" value="UniProtKB-SubCell"/>
</dbReference>
<feature type="transmembrane region" description="Helical" evidence="8">
    <location>
        <begin position="160"/>
        <end position="179"/>
    </location>
</feature>
<keyword evidence="4" id="KW-1003">Cell membrane</keyword>
<keyword evidence="7 8" id="KW-0472">Membrane</keyword>
<evidence type="ECO:0000256" key="6">
    <source>
        <dbReference type="ARBA" id="ARBA00022989"/>
    </source>
</evidence>
<feature type="transmembrane region" description="Helical" evidence="8">
    <location>
        <begin position="186"/>
        <end position="204"/>
    </location>
</feature>
<reference evidence="9" key="1">
    <citation type="submission" date="2020-10" db="EMBL/GenBank/DDBJ databases">
        <authorList>
            <person name="Gilroy R."/>
        </authorList>
    </citation>
    <scope>NUCLEOTIDE SEQUENCE</scope>
    <source>
        <strain evidence="9">2830</strain>
    </source>
</reference>
<dbReference type="InterPro" id="IPR011606">
    <property type="entry name" value="Brnchd-chn_aa_trnsp_permease"/>
</dbReference>
<evidence type="ECO:0000256" key="8">
    <source>
        <dbReference type="SAM" id="Phobius"/>
    </source>
</evidence>
<evidence type="ECO:0000256" key="1">
    <source>
        <dbReference type="ARBA" id="ARBA00004651"/>
    </source>
</evidence>
<feature type="transmembrane region" description="Helical" evidence="8">
    <location>
        <begin position="210"/>
        <end position="231"/>
    </location>
</feature>
<feature type="transmembrane region" description="Helical" evidence="8">
    <location>
        <begin position="56"/>
        <end position="81"/>
    </location>
</feature>
<comment type="similarity">
    <text evidence="2">Belongs to the AzlC family.</text>
</comment>